<keyword evidence="1" id="KW-0349">Heme</keyword>
<gene>
    <name evidence="6" type="ORF">FA13DRAFT_50619</name>
</gene>
<dbReference type="GO" id="GO:0006788">
    <property type="term" value="P:heme oxidation"/>
    <property type="evidence" value="ECO:0007669"/>
    <property type="project" value="InterPro"/>
</dbReference>
<keyword evidence="2" id="KW-0479">Metal-binding</keyword>
<evidence type="ECO:0000256" key="1">
    <source>
        <dbReference type="ARBA" id="ARBA00022617"/>
    </source>
</evidence>
<organism evidence="6 7">
    <name type="scientific">Coprinellus micaceus</name>
    <name type="common">Glistening ink-cap mushroom</name>
    <name type="synonym">Coprinus micaceus</name>
    <dbReference type="NCBI Taxonomy" id="71717"/>
    <lineage>
        <taxon>Eukaryota</taxon>
        <taxon>Fungi</taxon>
        <taxon>Dikarya</taxon>
        <taxon>Basidiomycota</taxon>
        <taxon>Agaricomycotina</taxon>
        <taxon>Agaricomycetes</taxon>
        <taxon>Agaricomycetidae</taxon>
        <taxon>Agaricales</taxon>
        <taxon>Agaricineae</taxon>
        <taxon>Psathyrellaceae</taxon>
        <taxon>Coprinellus</taxon>
    </lineage>
</organism>
<dbReference type="EMBL" id="QPFP01000001">
    <property type="protein sequence ID" value="TEB40058.1"/>
    <property type="molecule type" value="Genomic_DNA"/>
</dbReference>
<evidence type="ECO:0000256" key="3">
    <source>
        <dbReference type="ARBA" id="ARBA00023004"/>
    </source>
</evidence>
<evidence type="ECO:0000313" key="6">
    <source>
        <dbReference type="EMBL" id="TEB40058.1"/>
    </source>
</evidence>
<accession>A0A4Y7U1X1</accession>
<keyword evidence="5" id="KW-0732">Signal</keyword>
<proteinExistence type="predicted"/>
<feature type="compositionally biased region" description="Basic and acidic residues" evidence="4">
    <location>
        <begin position="263"/>
        <end position="278"/>
    </location>
</feature>
<dbReference type="Proteomes" id="UP000298030">
    <property type="component" value="Unassembled WGS sequence"/>
</dbReference>
<dbReference type="GO" id="GO:0004392">
    <property type="term" value="F:heme oxygenase (decyclizing) activity"/>
    <property type="evidence" value="ECO:0007669"/>
    <property type="project" value="InterPro"/>
</dbReference>
<dbReference type="InterPro" id="IPR016084">
    <property type="entry name" value="Haem_Oase-like_multi-hlx"/>
</dbReference>
<dbReference type="InterPro" id="IPR002051">
    <property type="entry name" value="Haem_Oase"/>
</dbReference>
<sequence length="312" mass="34291">MAKALLFDLTLPLAILLREGTKQAHTEAETSQGARLLLGGKLPKDEYIRFLMMLWYVYNAIEAALDKHAAYPTLEPTYNPTLLARAPALSADISYLLDVPEDAWKSHPIHQDLVTPSLPPALQTYITRLRTLANSPDPSPLLAHSYVRYLGDLSGGQSIRRIVSKAYGLEEDGQEGKELGVSFYVFKELRGSKEASIGEMKRIKDWFRDGMNLAGERCVDDNAKLAIVEEASNAFRLNMGLFSAIRMPAQDESKSTPNGSSTSDKRKAEPSEVDKTNEPKAGWPVSSVAAVIAAGMWSKSCSYVDTELTPIA</sequence>
<dbReference type="Pfam" id="PF01126">
    <property type="entry name" value="Heme_oxygenase"/>
    <property type="match status" value="1"/>
</dbReference>
<protein>
    <recommendedName>
        <fullName evidence="8">Heme oxygenase-like protein</fullName>
    </recommendedName>
</protein>
<dbReference type="PANTHER" id="PTHR10720">
    <property type="entry name" value="HEME OXYGENASE"/>
    <property type="match status" value="1"/>
</dbReference>
<evidence type="ECO:0000256" key="4">
    <source>
        <dbReference type="SAM" id="MobiDB-lite"/>
    </source>
</evidence>
<dbReference type="CDD" id="cd19165">
    <property type="entry name" value="HemeO"/>
    <property type="match status" value="1"/>
</dbReference>
<dbReference type="AlphaFoldDB" id="A0A4Y7U1X1"/>
<dbReference type="STRING" id="71717.A0A4Y7U1X1"/>
<dbReference type="PANTHER" id="PTHR10720:SF0">
    <property type="entry name" value="HEME OXYGENASE"/>
    <property type="match status" value="1"/>
</dbReference>
<feature type="chain" id="PRO_5021492438" description="Heme oxygenase-like protein" evidence="5">
    <location>
        <begin position="25"/>
        <end position="312"/>
    </location>
</feature>
<evidence type="ECO:0000313" key="7">
    <source>
        <dbReference type="Proteomes" id="UP000298030"/>
    </source>
</evidence>
<evidence type="ECO:0000256" key="2">
    <source>
        <dbReference type="ARBA" id="ARBA00022723"/>
    </source>
</evidence>
<name>A0A4Y7U1X1_COPMI</name>
<comment type="caution">
    <text evidence="6">The sequence shown here is derived from an EMBL/GenBank/DDBJ whole genome shotgun (WGS) entry which is preliminary data.</text>
</comment>
<dbReference type="Gene3D" id="1.20.910.10">
    <property type="entry name" value="Heme oxygenase-like"/>
    <property type="match status" value="1"/>
</dbReference>
<reference evidence="6 7" key="1">
    <citation type="journal article" date="2019" name="Nat. Ecol. Evol.">
        <title>Megaphylogeny resolves global patterns of mushroom evolution.</title>
        <authorList>
            <person name="Varga T."/>
            <person name="Krizsan K."/>
            <person name="Foldi C."/>
            <person name="Dima B."/>
            <person name="Sanchez-Garcia M."/>
            <person name="Sanchez-Ramirez S."/>
            <person name="Szollosi G.J."/>
            <person name="Szarkandi J.G."/>
            <person name="Papp V."/>
            <person name="Albert L."/>
            <person name="Andreopoulos W."/>
            <person name="Angelini C."/>
            <person name="Antonin V."/>
            <person name="Barry K.W."/>
            <person name="Bougher N.L."/>
            <person name="Buchanan P."/>
            <person name="Buyck B."/>
            <person name="Bense V."/>
            <person name="Catcheside P."/>
            <person name="Chovatia M."/>
            <person name="Cooper J."/>
            <person name="Damon W."/>
            <person name="Desjardin D."/>
            <person name="Finy P."/>
            <person name="Geml J."/>
            <person name="Haridas S."/>
            <person name="Hughes K."/>
            <person name="Justo A."/>
            <person name="Karasinski D."/>
            <person name="Kautmanova I."/>
            <person name="Kiss B."/>
            <person name="Kocsube S."/>
            <person name="Kotiranta H."/>
            <person name="LaButti K.M."/>
            <person name="Lechner B.E."/>
            <person name="Liimatainen K."/>
            <person name="Lipzen A."/>
            <person name="Lukacs Z."/>
            <person name="Mihaltcheva S."/>
            <person name="Morgado L.N."/>
            <person name="Niskanen T."/>
            <person name="Noordeloos M.E."/>
            <person name="Ohm R.A."/>
            <person name="Ortiz-Santana B."/>
            <person name="Ovrebo C."/>
            <person name="Racz N."/>
            <person name="Riley R."/>
            <person name="Savchenko A."/>
            <person name="Shiryaev A."/>
            <person name="Soop K."/>
            <person name="Spirin V."/>
            <person name="Szebenyi C."/>
            <person name="Tomsovsky M."/>
            <person name="Tulloss R.E."/>
            <person name="Uehling J."/>
            <person name="Grigoriev I.V."/>
            <person name="Vagvolgyi C."/>
            <person name="Papp T."/>
            <person name="Martin F.M."/>
            <person name="Miettinen O."/>
            <person name="Hibbett D.S."/>
            <person name="Nagy L.G."/>
        </authorList>
    </citation>
    <scope>NUCLEOTIDE SEQUENCE [LARGE SCALE GENOMIC DNA]</scope>
    <source>
        <strain evidence="6 7">FP101781</strain>
    </source>
</reference>
<dbReference type="InterPro" id="IPR016053">
    <property type="entry name" value="Haem_Oase-like"/>
</dbReference>
<evidence type="ECO:0008006" key="8">
    <source>
        <dbReference type="Google" id="ProtNLM"/>
    </source>
</evidence>
<keyword evidence="3" id="KW-0408">Iron</keyword>
<feature type="signal peptide" evidence="5">
    <location>
        <begin position="1"/>
        <end position="24"/>
    </location>
</feature>
<dbReference type="GO" id="GO:0046872">
    <property type="term" value="F:metal ion binding"/>
    <property type="evidence" value="ECO:0007669"/>
    <property type="project" value="UniProtKB-KW"/>
</dbReference>
<feature type="region of interest" description="Disordered" evidence="4">
    <location>
        <begin position="248"/>
        <end position="281"/>
    </location>
</feature>
<dbReference type="SUPFAM" id="SSF48613">
    <property type="entry name" value="Heme oxygenase-like"/>
    <property type="match status" value="1"/>
</dbReference>
<dbReference type="PRINTS" id="PR00088">
    <property type="entry name" value="HAEMOXYGNASE"/>
</dbReference>
<evidence type="ECO:0000256" key="5">
    <source>
        <dbReference type="SAM" id="SignalP"/>
    </source>
</evidence>
<keyword evidence="7" id="KW-1185">Reference proteome</keyword>
<dbReference type="OrthoDB" id="652091at2759"/>